<feature type="domain" description="Cytidyltransferase-like" evidence="11">
    <location>
        <begin position="41"/>
        <end position="197"/>
    </location>
</feature>
<protein>
    <recommendedName>
        <fullName evidence="10">Probable nicotinate-nucleotide adenylyltransferase</fullName>
        <ecNumber evidence="10">2.7.7.18</ecNumber>
    </recommendedName>
    <alternativeName>
        <fullName evidence="10">Deamido-NAD(+) diphosphorylase</fullName>
    </alternativeName>
    <alternativeName>
        <fullName evidence="10">Deamido-NAD(+) pyrophosphorylase</fullName>
    </alternativeName>
    <alternativeName>
        <fullName evidence="10">Nicotinate mononucleotide adenylyltransferase</fullName>
        <shortName evidence="10">NaMN adenylyltransferase</shortName>
    </alternativeName>
</protein>
<dbReference type="InterPro" id="IPR014729">
    <property type="entry name" value="Rossmann-like_a/b/a_fold"/>
</dbReference>
<evidence type="ECO:0000256" key="6">
    <source>
        <dbReference type="ARBA" id="ARBA00022741"/>
    </source>
</evidence>
<dbReference type="GO" id="GO:0005524">
    <property type="term" value="F:ATP binding"/>
    <property type="evidence" value="ECO:0007669"/>
    <property type="project" value="UniProtKB-KW"/>
</dbReference>
<keyword evidence="6 10" id="KW-0547">Nucleotide-binding</keyword>
<comment type="similarity">
    <text evidence="10">Belongs to the NadD family.</text>
</comment>
<dbReference type="OrthoDB" id="5295945at2"/>
<evidence type="ECO:0000256" key="1">
    <source>
        <dbReference type="ARBA" id="ARBA00002324"/>
    </source>
</evidence>
<dbReference type="Pfam" id="PF01467">
    <property type="entry name" value="CTP_transf_like"/>
    <property type="match status" value="1"/>
</dbReference>
<organism evidence="12 13">
    <name type="scientific">Globicatella sulfidifaciens DSM 15739</name>
    <dbReference type="NCBI Taxonomy" id="1121925"/>
    <lineage>
        <taxon>Bacteria</taxon>
        <taxon>Bacillati</taxon>
        <taxon>Bacillota</taxon>
        <taxon>Bacilli</taxon>
        <taxon>Lactobacillales</taxon>
        <taxon>Aerococcaceae</taxon>
        <taxon>Globicatella</taxon>
    </lineage>
</organism>
<evidence type="ECO:0000256" key="4">
    <source>
        <dbReference type="ARBA" id="ARBA00022679"/>
    </source>
</evidence>
<dbReference type="Proteomes" id="UP000189941">
    <property type="component" value="Unassembled WGS sequence"/>
</dbReference>
<keyword evidence="8 10" id="KW-0520">NAD</keyword>
<evidence type="ECO:0000256" key="2">
    <source>
        <dbReference type="ARBA" id="ARBA00005019"/>
    </source>
</evidence>
<dbReference type="InterPro" id="IPR004821">
    <property type="entry name" value="Cyt_trans-like"/>
</dbReference>
<proteinExistence type="inferred from homology"/>
<dbReference type="NCBIfam" id="NF000841">
    <property type="entry name" value="PRK00071.1-4"/>
    <property type="match status" value="1"/>
</dbReference>
<evidence type="ECO:0000256" key="5">
    <source>
        <dbReference type="ARBA" id="ARBA00022695"/>
    </source>
</evidence>
<dbReference type="HAMAP" id="MF_00244">
    <property type="entry name" value="NaMN_adenylyltr"/>
    <property type="match status" value="1"/>
</dbReference>
<dbReference type="InterPro" id="IPR005248">
    <property type="entry name" value="NadD/NMNAT"/>
</dbReference>
<reference evidence="13" key="1">
    <citation type="submission" date="2017-02" db="EMBL/GenBank/DDBJ databases">
        <authorList>
            <person name="Varghese N."/>
            <person name="Submissions S."/>
        </authorList>
    </citation>
    <scope>NUCLEOTIDE SEQUENCE [LARGE SCALE GENOMIC DNA]</scope>
    <source>
        <strain evidence="13">DSM 15739</strain>
    </source>
</reference>
<evidence type="ECO:0000259" key="11">
    <source>
        <dbReference type="Pfam" id="PF01467"/>
    </source>
</evidence>
<comment type="function">
    <text evidence="1 10">Catalyzes the reversible adenylation of nicotinate mononucleotide (NaMN) to nicotinic acid adenine dinucleotide (NaAD).</text>
</comment>
<dbReference type="STRING" id="1121925.SAMN02746011_00057"/>
<dbReference type="EC" id="2.7.7.18" evidence="10"/>
<keyword evidence="4 10" id="KW-0808">Transferase</keyword>
<keyword evidence="3 10" id="KW-0662">Pyridine nucleotide biosynthesis</keyword>
<evidence type="ECO:0000256" key="10">
    <source>
        <dbReference type="HAMAP-Rule" id="MF_00244"/>
    </source>
</evidence>
<dbReference type="PANTHER" id="PTHR39321">
    <property type="entry name" value="NICOTINATE-NUCLEOTIDE ADENYLYLTRANSFERASE-RELATED"/>
    <property type="match status" value="1"/>
</dbReference>
<dbReference type="AlphaFoldDB" id="A0A1T4JK15"/>
<dbReference type="CDD" id="cd02165">
    <property type="entry name" value="NMNAT"/>
    <property type="match status" value="1"/>
</dbReference>
<evidence type="ECO:0000256" key="7">
    <source>
        <dbReference type="ARBA" id="ARBA00022840"/>
    </source>
</evidence>
<dbReference type="NCBIfam" id="TIGR00125">
    <property type="entry name" value="cyt_tran_rel"/>
    <property type="match status" value="1"/>
</dbReference>
<evidence type="ECO:0000256" key="3">
    <source>
        <dbReference type="ARBA" id="ARBA00022642"/>
    </source>
</evidence>
<dbReference type="PANTHER" id="PTHR39321:SF3">
    <property type="entry name" value="PHOSPHOPANTETHEINE ADENYLYLTRANSFERASE"/>
    <property type="match status" value="1"/>
</dbReference>
<comment type="catalytic activity">
    <reaction evidence="9 10">
        <text>nicotinate beta-D-ribonucleotide + ATP + H(+) = deamido-NAD(+) + diphosphate</text>
        <dbReference type="Rhea" id="RHEA:22860"/>
        <dbReference type="ChEBI" id="CHEBI:15378"/>
        <dbReference type="ChEBI" id="CHEBI:30616"/>
        <dbReference type="ChEBI" id="CHEBI:33019"/>
        <dbReference type="ChEBI" id="CHEBI:57502"/>
        <dbReference type="ChEBI" id="CHEBI:58437"/>
        <dbReference type="EC" id="2.7.7.18"/>
    </reaction>
</comment>
<keyword evidence="13" id="KW-1185">Reference proteome</keyword>
<dbReference type="SUPFAM" id="SSF52374">
    <property type="entry name" value="Nucleotidylyl transferase"/>
    <property type="match status" value="1"/>
</dbReference>
<evidence type="ECO:0000256" key="9">
    <source>
        <dbReference type="ARBA" id="ARBA00048721"/>
    </source>
</evidence>
<dbReference type="NCBIfam" id="TIGR00482">
    <property type="entry name" value="nicotinate (nicotinamide) nucleotide adenylyltransferase"/>
    <property type="match status" value="1"/>
</dbReference>
<evidence type="ECO:0000313" key="13">
    <source>
        <dbReference type="Proteomes" id="UP000189941"/>
    </source>
</evidence>
<dbReference type="RefSeq" id="WP_078754946.1">
    <property type="nucleotide sequence ID" value="NZ_FUWO01000001.1"/>
</dbReference>
<keyword evidence="7 10" id="KW-0067">ATP-binding</keyword>
<dbReference type="NCBIfam" id="NF000840">
    <property type="entry name" value="PRK00071.1-3"/>
    <property type="match status" value="1"/>
</dbReference>
<name>A0A1T4JK15_9LACT</name>
<dbReference type="GO" id="GO:0009435">
    <property type="term" value="P:NAD+ biosynthetic process"/>
    <property type="evidence" value="ECO:0007669"/>
    <property type="project" value="UniProtKB-UniRule"/>
</dbReference>
<keyword evidence="5 10" id="KW-0548">Nucleotidyltransferase</keyword>
<evidence type="ECO:0000313" key="12">
    <source>
        <dbReference type="EMBL" id="SJZ30520.1"/>
    </source>
</evidence>
<dbReference type="GO" id="GO:0004515">
    <property type="term" value="F:nicotinate-nucleotide adenylyltransferase activity"/>
    <property type="evidence" value="ECO:0007669"/>
    <property type="project" value="UniProtKB-UniRule"/>
</dbReference>
<dbReference type="EMBL" id="FUWO01000001">
    <property type="protein sequence ID" value="SJZ30520.1"/>
    <property type="molecule type" value="Genomic_DNA"/>
</dbReference>
<evidence type="ECO:0000256" key="8">
    <source>
        <dbReference type="ARBA" id="ARBA00023027"/>
    </source>
</evidence>
<comment type="pathway">
    <text evidence="2 10">Cofactor biosynthesis; NAD(+) biosynthesis; deamido-NAD(+) from nicotinate D-ribonucleotide: step 1/1.</text>
</comment>
<sequence>MTLQTETETDFERALAEAIDFLANSQEALQPNRQGRYRIGIMGGTFNPPHLGHLLMAEQVGHQLDLDEVWFMPTAKPPHAPGKKTIASQHRLQMVQKAIAGNPMFKLQPYEVNRGGKNYTIDTMRHFVEEYPEADFYFIIGGDSANDLSTWREIDELVQLVQFVAVRRPGEKPYMGPYPILWVDSPLVDLSSTEIRLRVFLEQSIKYQVPPAVEEYIKKHRLYLED</sequence>
<dbReference type="Gene3D" id="3.40.50.620">
    <property type="entry name" value="HUPs"/>
    <property type="match status" value="1"/>
</dbReference>
<dbReference type="UniPathway" id="UPA00253">
    <property type="reaction ID" value="UER00332"/>
</dbReference>
<accession>A0A1T4JK15</accession>
<gene>
    <name evidence="10" type="primary">nadD</name>
    <name evidence="12" type="ORF">SAMN02746011_00057</name>
</gene>